<dbReference type="AlphaFoldDB" id="A0A9D5HN53"/>
<feature type="compositionally biased region" description="Basic and acidic residues" evidence="1">
    <location>
        <begin position="32"/>
        <end position="46"/>
    </location>
</feature>
<gene>
    <name evidence="2" type="ORF">J5N97_011059</name>
</gene>
<reference evidence="2" key="1">
    <citation type="submission" date="2021-03" db="EMBL/GenBank/DDBJ databases">
        <authorList>
            <person name="Li Z."/>
            <person name="Yang C."/>
        </authorList>
    </citation>
    <scope>NUCLEOTIDE SEQUENCE</scope>
    <source>
        <strain evidence="2">Dzin_1.0</strain>
        <tissue evidence="2">Leaf</tissue>
    </source>
</reference>
<dbReference type="EMBL" id="JAGGNH010000002">
    <property type="protein sequence ID" value="KAJ0982804.1"/>
    <property type="molecule type" value="Genomic_DNA"/>
</dbReference>
<feature type="region of interest" description="Disordered" evidence="1">
    <location>
        <begin position="1"/>
        <end position="67"/>
    </location>
</feature>
<feature type="region of interest" description="Disordered" evidence="1">
    <location>
        <begin position="130"/>
        <end position="196"/>
    </location>
</feature>
<evidence type="ECO:0000313" key="3">
    <source>
        <dbReference type="Proteomes" id="UP001085076"/>
    </source>
</evidence>
<organism evidence="2 3">
    <name type="scientific">Dioscorea zingiberensis</name>
    <dbReference type="NCBI Taxonomy" id="325984"/>
    <lineage>
        <taxon>Eukaryota</taxon>
        <taxon>Viridiplantae</taxon>
        <taxon>Streptophyta</taxon>
        <taxon>Embryophyta</taxon>
        <taxon>Tracheophyta</taxon>
        <taxon>Spermatophyta</taxon>
        <taxon>Magnoliopsida</taxon>
        <taxon>Liliopsida</taxon>
        <taxon>Dioscoreales</taxon>
        <taxon>Dioscoreaceae</taxon>
        <taxon>Dioscorea</taxon>
    </lineage>
</organism>
<reference evidence="2" key="2">
    <citation type="journal article" date="2022" name="Hortic Res">
        <title>The genome of Dioscorea zingiberensis sheds light on the biosynthesis, origin and evolution of the medicinally important diosgenin saponins.</title>
        <authorList>
            <person name="Li Y."/>
            <person name="Tan C."/>
            <person name="Li Z."/>
            <person name="Guo J."/>
            <person name="Li S."/>
            <person name="Chen X."/>
            <person name="Wang C."/>
            <person name="Dai X."/>
            <person name="Yang H."/>
            <person name="Song W."/>
            <person name="Hou L."/>
            <person name="Xu J."/>
            <person name="Tong Z."/>
            <person name="Xu A."/>
            <person name="Yuan X."/>
            <person name="Wang W."/>
            <person name="Yang Q."/>
            <person name="Chen L."/>
            <person name="Sun Z."/>
            <person name="Wang K."/>
            <person name="Pan B."/>
            <person name="Chen J."/>
            <person name="Bao Y."/>
            <person name="Liu F."/>
            <person name="Qi X."/>
            <person name="Gang D.R."/>
            <person name="Wen J."/>
            <person name="Li J."/>
        </authorList>
    </citation>
    <scope>NUCLEOTIDE SEQUENCE</scope>
    <source>
        <strain evidence="2">Dzin_1.0</strain>
    </source>
</reference>
<sequence>MAIPSSTDDNSAPFIPQNPKQSDIDTCVPNLKNEKSHGDNNDKINETNDDPITIYSNSKKQDDNDIDDIDDEMTLRIEKEIEKEFEDMWKFQLGWEESQEQEQPQEEPNQTVQADLSLVNDLSKSQEEVILTPEGSPGEPDGGIPVPDEVHEEEERTMIVQQREAPEKPGDHRAGGTLKEIEDTNKGPGPDMDLSKHVWKHFKGSWILVTREAWDELGASKDTTVHTSNADNRQ</sequence>
<feature type="region of interest" description="Disordered" evidence="1">
    <location>
        <begin position="94"/>
        <end position="114"/>
    </location>
</feature>
<name>A0A9D5HN53_9LILI</name>
<evidence type="ECO:0000313" key="2">
    <source>
        <dbReference type="EMBL" id="KAJ0982804.1"/>
    </source>
</evidence>
<proteinExistence type="predicted"/>
<accession>A0A9D5HN53</accession>
<keyword evidence="3" id="KW-1185">Reference proteome</keyword>
<dbReference type="Proteomes" id="UP001085076">
    <property type="component" value="Miscellaneous, Linkage group lg02"/>
</dbReference>
<feature type="compositionally biased region" description="Polar residues" evidence="1">
    <location>
        <begin position="1"/>
        <end position="10"/>
    </location>
</feature>
<comment type="caution">
    <text evidence="2">The sequence shown here is derived from an EMBL/GenBank/DDBJ whole genome shotgun (WGS) entry which is preliminary data.</text>
</comment>
<feature type="compositionally biased region" description="Basic and acidic residues" evidence="1">
    <location>
        <begin position="164"/>
        <end position="185"/>
    </location>
</feature>
<evidence type="ECO:0000256" key="1">
    <source>
        <dbReference type="SAM" id="MobiDB-lite"/>
    </source>
</evidence>
<protein>
    <submittedName>
        <fullName evidence="2">Uncharacterized protein</fullName>
    </submittedName>
</protein>